<dbReference type="GO" id="GO:0016192">
    <property type="term" value="P:vesicle-mediated transport"/>
    <property type="evidence" value="ECO:0007669"/>
    <property type="project" value="InterPro"/>
</dbReference>
<proteinExistence type="inferred from homology"/>
<evidence type="ECO:0000259" key="5">
    <source>
        <dbReference type="Pfam" id="PF19033"/>
    </source>
</evidence>
<dbReference type="Pfam" id="PF19032">
    <property type="entry name" value="Intu_longin_2"/>
    <property type="match status" value="1"/>
</dbReference>
<feature type="domain" description="CCZ1/INTU/HSP4 first Longin" evidence="3">
    <location>
        <begin position="17"/>
        <end position="92"/>
    </location>
</feature>
<evidence type="ECO:0000259" key="3">
    <source>
        <dbReference type="Pfam" id="PF19031"/>
    </source>
</evidence>
<sequence length="482" mass="54516">MGRSSNGRNRAEIPSVTFNPDQPCESLHTQKSRQLYYQPEEGFWMVMTVNVPSISKTKDGLEYMEYQGDDVQDNVFRAVLRQAYHMFRLFKGTFNHILDRRAGDVTYLRQKLDHFYSRVLMYVDFVFLGDSGSLFSALWFCPNVVAGPITGGDAEFTGCEGACMEYSHLHPKEEESCLRMSAKSQYLLTLKLNHCDILDVFQGIQFLPLDKQTFLRVHCFVNFVEAMFVQVKHTAFLYNDQLVWSGLEPEDMQVVYRYLVTSLLPAHMETELQGGSMPRHSTSPFSSTHYGRFVTGPLNLQDSCGSTGKVPKVHINNLTCPESYHLIVYRALSATLCLFVDGSLQLGIDLFKRLDVFLGPQLTSIVSEVAEQCSKQASTPGGTTNSVDSAPKFVYFNQLNLAQKSTVHLDSRRTGNVSVTPEVLRLLADINADKNRLSTTGEVILKTMSDYWVVGKLSNLREFYVVIHQKNANLIEINGLYF</sequence>
<dbReference type="Pfam" id="PF19031">
    <property type="entry name" value="Intu_longin_1"/>
    <property type="match status" value="1"/>
</dbReference>
<dbReference type="InterPro" id="IPR043989">
    <property type="entry name" value="CCZ1/INTU/HSP4_longin_3"/>
</dbReference>
<gene>
    <name evidence="6" type="ORF">TMSB3V08_LOCUS4965</name>
</gene>
<evidence type="ECO:0000259" key="4">
    <source>
        <dbReference type="Pfam" id="PF19032"/>
    </source>
</evidence>
<feature type="domain" description="CCZ1/INTU/HPS4 third Longin" evidence="5">
    <location>
        <begin position="389"/>
        <end position="479"/>
    </location>
</feature>
<evidence type="ECO:0000256" key="2">
    <source>
        <dbReference type="SAM" id="MobiDB-lite"/>
    </source>
</evidence>
<dbReference type="InterPro" id="IPR043987">
    <property type="entry name" value="CCZ1/INTU/HSP4_longin_1"/>
</dbReference>
<reference evidence="6" key="1">
    <citation type="submission" date="2020-11" db="EMBL/GenBank/DDBJ databases">
        <authorList>
            <person name="Tran Van P."/>
        </authorList>
    </citation>
    <scope>NUCLEOTIDE SEQUENCE</scope>
</reference>
<feature type="domain" description="CCZ1/INTU second Longin" evidence="4">
    <location>
        <begin position="231"/>
        <end position="358"/>
    </location>
</feature>
<protein>
    <recommendedName>
        <fullName evidence="7">Vacuolar fusion protein CCZ1 homolog</fullName>
    </recommendedName>
</protein>
<dbReference type="EMBL" id="OB793644">
    <property type="protein sequence ID" value="CAD7428150.1"/>
    <property type="molecule type" value="Genomic_DNA"/>
</dbReference>
<dbReference type="AlphaFoldDB" id="A0A7R9E638"/>
<dbReference type="InterPro" id="IPR043988">
    <property type="entry name" value="CCZ1/INTU_longin_2"/>
</dbReference>
<feature type="region of interest" description="Disordered" evidence="2">
    <location>
        <begin position="1"/>
        <end position="25"/>
    </location>
</feature>
<accession>A0A7R9E638</accession>
<dbReference type="Pfam" id="PF19033">
    <property type="entry name" value="Intu_longin_3"/>
    <property type="match status" value="1"/>
</dbReference>
<evidence type="ECO:0008006" key="7">
    <source>
        <dbReference type="Google" id="ProtNLM"/>
    </source>
</evidence>
<name>A0A7R9E638_9NEOP</name>
<evidence type="ECO:0000313" key="6">
    <source>
        <dbReference type="EMBL" id="CAD7428150.1"/>
    </source>
</evidence>
<comment type="similarity">
    <text evidence="1">Belongs to the CCZ1 family.</text>
</comment>
<dbReference type="PANTHER" id="PTHR13056:SF0">
    <property type="entry name" value="VACUOLAR FUSION PROTEIN CCZ1 HOMOLOG-RELATED"/>
    <property type="match status" value="1"/>
</dbReference>
<organism evidence="6">
    <name type="scientific">Timema monikensis</name>
    <dbReference type="NCBI Taxonomy" id="170555"/>
    <lineage>
        <taxon>Eukaryota</taxon>
        <taxon>Metazoa</taxon>
        <taxon>Ecdysozoa</taxon>
        <taxon>Arthropoda</taxon>
        <taxon>Hexapoda</taxon>
        <taxon>Insecta</taxon>
        <taxon>Pterygota</taxon>
        <taxon>Neoptera</taxon>
        <taxon>Polyneoptera</taxon>
        <taxon>Phasmatodea</taxon>
        <taxon>Timematodea</taxon>
        <taxon>Timematoidea</taxon>
        <taxon>Timematidae</taxon>
        <taxon>Timema</taxon>
    </lineage>
</organism>
<dbReference type="InterPro" id="IPR013176">
    <property type="entry name" value="Ccz1"/>
</dbReference>
<dbReference type="PANTHER" id="PTHR13056">
    <property type="entry name" value="VACUOLAR FUSION PROTEIN CCZ1 HOMOLOG-RELATED"/>
    <property type="match status" value="1"/>
</dbReference>
<evidence type="ECO:0000256" key="1">
    <source>
        <dbReference type="ARBA" id="ARBA00005352"/>
    </source>
</evidence>
<dbReference type="GO" id="GO:0035658">
    <property type="term" value="C:Mon1-Ccz1 complex"/>
    <property type="evidence" value="ECO:0007669"/>
    <property type="project" value="InterPro"/>
</dbReference>